<dbReference type="Gramene" id="LPERR04G07890.1">
    <property type="protein sequence ID" value="LPERR04G07890.1"/>
    <property type="gene ID" value="LPERR04G07890"/>
</dbReference>
<dbReference type="Proteomes" id="UP000032180">
    <property type="component" value="Chromosome 4"/>
</dbReference>
<accession>A0A0D9W4F3</accession>
<feature type="compositionally biased region" description="Basic and acidic residues" evidence="1">
    <location>
        <begin position="47"/>
        <end position="59"/>
    </location>
</feature>
<evidence type="ECO:0000313" key="3">
    <source>
        <dbReference type="Proteomes" id="UP000032180"/>
    </source>
</evidence>
<evidence type="ECO:0000256" key="1">
    <source>
        <dbReference type="SAM" id="MobiDB-lite"/>
    </source>
</evidence>
<sequence length="185" mass="20287">MGCEPAPAKPLTYFSGRERPVSKRRKKQKRGFTSGERGDSTRAPAKQKRDNLRRRELWRDAVIFPSFGAGPGSPQEPSAIPPPRSSAAGSPPPRIRATMSPPPPPREHRRHGFVPSQLRPASPSIQGDGGVDFRPRSTLLKGKAALGEEEATAASKGNSPASGRWRNGMARWGRTGDTFYITFWF</sequence>
<organism evidence="2 3">
    <name type="scientific">Leersia perrieri</name>
    <dbReference type="NCBI Taxonomy" id="77586"/>
    <lineage>
        <taxon>Eukaryota</taxon>
        <taxon>Viridiplantae</taxon>
        <taxon>Streptophyta</taxon>
        <taxon>Embryophyta</taxon>
        <taxon>Tracheophyta</taxon>
        <taxon>Spermatophyta</taxon>
        <taxon>Magnoliopsida</taxon>
        <taxon>Liliopsida</taxon>
        <taxon>Poales</taxon>
        <taxon>Poaceae</taxon>
        <taxon>BOP clade</taxon>
        <taxon>Oryzoideae</taxon>
        <taxon>Oryzeae</taxon>
        <taxon>Oryzinae</taxon>
        <taxon>Leersia</taxon>
    </lineage>
</organism>
<protein>
    <submittedName>
        <fullName evidence="2">Uncharacterized protein</fullName>
    </submittedName>
</protein>
<dbReference type="AlphaFoldDB" id="A0A0D9W4F3"/>
<reference evidence="2" key="3">
    <citation type="submission" date="2015-04" db="UniProtKB">
        <authorList>
            <consortium name="EnsemblPlants"/>
        </authorList>
    </citation>
    <scope>IDENTIFICATION</scope>
</reference>
<proteinExistence type="predicted"/>
<dbReference type="HOGENOM" id="CLU_1463322_0_0_1"/>
<dbReference type="EnsemblPlants" id="LPERR04G07890.1">
    <property type="protein sequence ID" value="LPERR04G07890.1"/>
    <property type="gene ID" value="LPERR04G07890"/>
</dbReference>
<reference evidence="3" key="2">
    <citation type="submission" date="2013-12" db="EMBL/GenBank/DDBJ databases">
        <authorList>
            <person name="Yu Y."/>
            <person name="Lee S."/>
            <person name="de Baynast K."/>
            <person name="Wissotski M."/>
            <person name="Liu L."/>
            <person name="Talag J."/>
            <person name="Goicoechea J."/>
            <person name="Angelova A."/>
            <person name="Jetty R."/>
            <person name="Kudrna D."/>
            <person name="Golser W."/>
            <person name="Rivera L."/>
            <person name="Zhang J."/>
            <person name="Wing R."/>
        </authorList>
    </citation>
    <scope>NUCLEOTIDE SEQUENCE</scope>
</reference>
<evidence type="ECO:0000313" key="2">
    <source>
        <dbReference type="EnsemblPlants" id="LPERR04G07890.1"/>
    </source>
</evidence>
<name>A0A0D9W4F3_9ORYZ</name>
<feature type="region of interest" description="Disordered" evidence="1">
    <location>
        <begin position="1"/>
        <end position="167"/>
    </location>
</feature>
<reference evidence="2 3" key="1">
    <citation type="submission" date="2012-08" db="EMBL/GenBank/DDBJ databases">
        <title>Oryza genome evolution.</title>
        <authorList>
            <person name="Wing R.A."/>
        </authorList>
    </citation>
    <scope>NUCLEOTIDE SEQUENCE</scope>
</reference>
<feature type="compositionally biased region" description="Pro residues" evidence="1">
    <location>
        <begin position="79"/>
        <end position="104"/>
    </location>
</feature>
<keyword evidence="3" id="KW-1185">Reference proteome</keyword>